<proteinExistence type="predicted"/>
<accession>A0A7J9EMM0</accession>
<protein>
    <submittedName>
        <fullName evidence="1">Uncharacterized protein</fullName>
    </submittedName>
</protein>
<comment type="caution">
    <text evidence="1">The sequence shown here is derived from an EMBL/GenBank/DDBJ whole genome shotgun (WGS) entry which is preliminary data.</text>
</comment>
<name>A0A7J9EMM0_9ROSI</name>
<reference evidence="1 2" key="1">
    <citation type="journal article" date="2019" name="Genome Biol. Evol.">
        <title>Insights into the evolution of the New World diploid cottons (Gossypium, subgenus Houzingenia) based on genome sequencing.</title>
        <authorList>
            <person name="Grover C.E."/>
            <person name="Arick M.A. 2nd"/>
            <person name="Thrash A."/>
            <person name="Conover J.L."/>
            <person name="Sanders W.S."/>
            <person name="Peterson D.G."/>
            <person name="Frelichowski J.E."/>
            <person name="Scheffler J.A."/>
            <person name="Scheffler B.E."/>
            <person name="Wendel J.F."/>
        </authorList>
    </citation>
    <scope>NUCLEOTIDE SEQUENCE [LARGE SCALE GENOMIC DNA]</scope>
    <source>
        <strain evidence="1">8</strain>
        <tissue evidence="1">Leaf</tissue>
    </source>
</reference>
<gene>
    <name evidence="1" type="ORF">Gotri_009510</name>
</gene>
<organism evidence="1 2">
    <name type="scientific">Gossypium trilobum</name>
    <dbReference type="NCBI Taxonomy" id="34281"/>
    <lineage>
        <taxon>Eukaryota</taxon>
        <taxon>Viridiplantae</taxon>
        <taxon>Streptophyta</taxon>
        <taxon>Embryophyta</taxon>
        <taxon>Tracheophyta</taxon>
        <taxon>Spermatophyta</taxon>
        <taxon>Magnoliopsida</taxon>
        <taxon>eudicotyledons</taxon>
        <taxon>Gunneridae</taxon>
        <taxon>Pentapetalae</taxon>
        <taxon>rosids</taxon>
        <taxon>malvids</taxon>
        <taxon>Malvales</taxon>
        <taxon>Malvaceae</taxon>
        <taxon>Malvoideae</taxon>
        <taxon>Gossypium</taxon>
    </lineage>
</organism>
<evidence type="ECO:0000313" key="1">
    <source>
        <dbReference type="EMBL" id="MBA0774290.1"/>
    </source>
</evidence>
<dbReference type="EMBL" id="JABEZW010000009">
    <property type="protein sequence ID" value="MBA0774290.1"/>
    <property type="molecule type" value="Genomic_DNA"/>
</dbReference>
<keyword evidence="2" id="KW-1185">Reference proteome</keyword>
<evidence type="ECO:0000313" key="2">
    <source>
        <dbReference type="Proteomes" id="UP000593568"/>
    </source>
</evidence>
<dbReference type="Proteomes" id="UP000593568">
    <property type="component" value="Unassembled WGS sequence"/>
</dbReference>
<sequence length="121" mass="13024">MSLEGLESWLKINTDGSCCGSCQHSSVGGVCRGSTGDWYFDFAMTVGTSSIFQTRRELCMKVSNSLGSAAIVMLSWRAVTGSLLSPLLVVVLQIVTLWSLGSYLNYFVKTSLLGCAVLQII</sequence>
<dbReference type="AlphaFoldDB" id="A0A7J9EMM0"/>